<evidence type="ECO:0000313" key="2">
    <source>
        <dbReference type="EMBL" id="GCE07894.1"/>
    </source>
</evidence>
<sequence>MYALAKGSHMSLLALPKDYAERVYAGVLGKIIGVYLGRPFEGWTYEHIMEELGEITQYVHERRGVPLVVTDDDISGTFTFVRALADYGYDRNVTAAQIGQTWLNYIIEGRTILWWGGLGNSTEHTAYLRLKRGIKAPKSGSMALNGKVVSEQIGSQIFIDGWAMVSPGDPEQAAEFARRAASVSHDGEAIYGAQVLAAMEAQAFVERDINALLDLGTSFIPRDSVIYRVIHDIRDWHESEPDWRKTREKIVERYGYDRYGGNCHMVPNHALIILALLYGEDDFHRSLMIANTAGWDTDCNSGNVGCLLGIKNGLQGLEGGPDWRGPVADRLYLPTADGGRAITDAVTETYHLVRAGHALRGIPFEAPRQGARFHFSLPGSVQGFHVDAAEAESAARVHLDNALYQGQEHERSLEIRYERLGAGQQARVATPTFVPPDAITMPGYTLLASPTLYAGQTVQARLGADHSNGAAVTVRLSLQYYGKDDHLVTVKGPEQDLAAGEEQILTWRIPDTTGQPIATIGIELSAEKEVSGRVYLASLGWAGAPNITLTRPLDGGIMWRRAWVNAVDQFEGRSPEPYRLVQNDGRGMISQGTREWTDYVVSAAITPHAVQAAGLGARVQGLQRYYALMLSETGKVYLLKVLDGETVLGEAPLQWELDRTYSVRIRVVKEHLQAWVDGTLLFDVEDEGTPLSSGGVALLCQEGRMECGGVTVQPAG</sequence>
<keyword evidence="1" id="KW-0479">Metal-binding</keyword>
<name>A0A401ZM51_9CHLR</name>
<dbReference type="InterPro" id="IPR005502">
    <property type="entry name" value="Ribosyl_crysJ1"/>
</dbReference>
<feature type="binding site" evidence="1">
    <location>
        <position position="73"/>
    </location>
    <ligand>
        <name>Mg(2+)</name>
        <dbReference type="ChEBI" id="CHEBI:18420"/>
        <label>1</label>
    </ligand>
</feature>
<comment type="caution">
    <text evidence="2">The sequence shown here is derived from an EMBL/GenBank/DDBJ whole genome shotgun (WGS) entry which is preliminary data.</text>
</comment>
<dbReference type="AlphaFoldDB" id="A0A401ZM51"/>
<evidence type="ECO:0008006" key="4">
    <source>
        <dbReference type="Google" id="ProtNLM"/>
    </source>
</evidence>
<dbReference type="InterPro" id="IPR036705">
    <property type="entry name" value="Ribosyl_crysJ1_sf"/>
</dbReference>
<keyword evidence="1" id="KW-0460">Magnesium</keyword>
<dbReference type="EMBL" id="BIFQ01000002">
    <property type="protein sequence ID" value="GCE07894.1"/>
    <property type="molecule type" value="Genomic_DNA"/>
</dbReference>
<comment type="cofactor">
    <cofactor evidence="1">
        <name>Mg(2+)</name>
        <dbReference type="ChEBI" id="CHEBI:18420"/>
    </cofactor>
    <text evidence="1">Binds 2 magnesium ions per subunit.</text>
</comment>
<gene>
    <name evidence="2" type="ORF">KDAU_52230</name>
</gene>
<keyword evidence="3" id="KW-1185">Reference proteome</keyword>
<dbReference type="GO" id="GO:0046872">
    <property type="term" value="F:metal ion binding"/>
    <property type="evidence" value="ECO:0007669"/>
    <property type="project" value="UniProtKB-KW"/>
</dbReference>
<proteinExistence type="predicted"/>
<dbReference type="Proteomes" id="UP000287224">
    <property type="component" value="Unassembled WGS sequence"/>
</dbReference>
<dbReference type="Pfam" id="PF03747">
    <property type="entry name" value="ADP_ribosyl_GH"/>
    <property type="match status" value="1"/>
</dbReference>
<feature type="binding site" evidence="1">
    <location>
        <position position="70"/>
    </location>
    <ligand>
        <name>Mg(2+)</name>
        <dbReference type="ChEBI" id="CHEBI:18420"/>
        <label>1</label>
    </ligand>
</feature>
<dbReference type="Gene3D" id="2.60.120.560">
    <property type="entry name" value="Exo-inulinase, domain 1"/>
    <property type="match status" value="1"/>
</dbReference>
<protein>
    <recommendedName>
        <fullName evidence="4">ADP-ribosylglycohydrolase</fullName>
    </recommendedName>
</protein>
<dbReference type="Gene3D" id="1.10.4080.10">
    <property type="entry name" value="ADP-ribosylation/Crystallin J1"/>
    <property type="match status" value="1"/>
</dbReference>
<reference evidence="3" key="1">
    <citation type="submission" date="2018-12" db="EMBL/GenBank/DDBJ databases">
        <title>Tengunoibacter tsumagoiensis gen. nov., sp. nov., Dictyobacter kobayashii sp. nov., D. alpinus sp. nov., and D. joshuensis sp. nov. and description of Dictyobacteraceae fam. nov. within the order Ktedonobacterales isolated from Tengu-no-mugimeshi.</title>
        <authorList>
            <person name="Wang C.M."/>
            <person name="Zheng Y."/>
            <person name="Sakai Y."/>
            <person name="Toyoda A."/>
            <person name="Minakuchi Y."/>
            <person name="Abe K."/>
            <person name="Yokota A."/>
            <person name="Yabe S."/>
        </authorList>
    </citation>
    <scope>NUCLEOTIDE SEQUENCE [LARGE SCALE GENOMIC DNA]</scope>
    <source>
        <strain evidence="3">S-27</strain>
    </source>
</reference>
<feature type="binding site" evidence="1">
    <location>
        <position position="298"/>
    </location>
    <ligand>
        <name>Mg(2+)</name>
        <dbReference type="ChEBI" id="CHEBI:18420"/>
        <label>1</label>
    </ligand>
</feature>
<feature type="binding site" evidence="1">
    <location>
        <position position="296"/>
    </location>
    <ligand>
        <name>Mg(2+)</name>
        <dbReference type="ChEBI" id="CHEBI:18420"/>
        <label>1</label>
    </ligand>
</feature>
<evidence type="ECO:0000313" key="3">
    <source>
        <dbReference type="Proteomes" id="UP000287224"/>
    </source>
</evidence>
<dbReference type="SUPFAM" id="SSF101478">
    <property type="entry name" value="ADP-ribosylglycohydrolase"/>
    <property type="match status" value="1"/>
</dbReference>
<feature type="binding site" evidence="1">
    <location>
        <position position="71"/>
    </location>
    <ligand>
        <name>Mg(2+)</name>
        <dbReference type="ChEBI" id="CHEBI:18420"/>
        <label>1</label>
    </ligand>
</feature>
<accession>A0A401ZM51</accession>
<organism evidence="2 3">
    <name type="scientific">Dictyobacter aurantiacus</name>
    <dbReference type="NCBI Taxonomy" id="1936993"/>
    <lineage>
        <taxon>Bacteria</taxon>
        <taxon>Bacillati</taxon>
        <taxon>Chloroflexota</taxon>
        <taxon>Ktedonobacteria</taxon>
        <taxon>Ktedonobacterales</taxon>
        <taxon>Dictyobacteraceae</taxon>
        <taxon>Dictyobacter</taxon>
    </lineage>
</organism>
<evidence type="ECO:0000256" key="1">
    <source>
        <dbReference type="PIRSR" id="PIRSR605502-1"/>
    </source>
</evidence>